<dbReference type="InterPro" id="IPR000157">
    <property type="entry name" value="TIR_dom"/>
</dbReference>
<dbReference type="OrthoDB" id="1936883at2759"/>
<evidence type="ECO:0000259" key="5">
    <source>
        <dbReference type="PROSITE" id="PS50104"/>
    </source>
</evidence>
<dbReference type="Gene3D" id="3.40.50.300">
    <property type="entry name" value="P-loop containing nucleotide triphosphate hydrolases"/>
    <property type="match status" value="1"/>
</dbReference>
<evidence type="ECO:0000256" key="3">
    <source>
        <dbReference type="ARBA" id="ARBA00022821"/>
    </source>
</evidence>
<dbReference type="GO" id="GO:0006952">
    <property type="term" value="P:defense response"/>
    <property type="evidence" value="ECO:0007669"/>
    <property type="project" value="UniProtKB-KW"/>
</dbReference>
<dbReference type="InterPro" id="IPR003591">
    <property type="entry name" value="Leu-rich_rpt_typical-subtyp"/>
</dbReference>
<dbReference type="Proteomes" id="UP000235145">
    <property type="component" value="Unassembled WGS sequence"/>
</dbReference>
<dbReference type="Gene3D" id="3.80.10.10">
    <property type="entry name" value="Ribonuclease Inhibitor"/>
    <property type="match status" value="2"/>
</dbReference>
<protein>
    <recommendedName>
        <fullName evidence="5">TIR domain-containing protein</fullName>
    </recommendedName>
</protein>
<dbReference type="AlphaFoldDB" id="A0A9R1WG34"/>
<keyword evidence="2" id="KW-0677">Repeat</keyword>
<dbReference type="InterPro" id="IPR032675">
    <property type="entry name" value="LRR_dom_sf"/>
</dbReference>
<sequence>MATCSTLSIQKSYKYDVFLSFRGEDTRKKFVDHLYFALQRQGVHTYKDDERLEEGKRINDELLKSIEESKFYIIVFSKNYASSSWCLDELVKIMECQKATLQIAYPVFYDVDPSEIRKQLGSVAEAFARHKNKEKIWKWREALEEAANLVGWDLRNTADGHEAKVVNKIVEKISLELRFISSNVDENLIGMESRIKDIMSSLETGVEDVGMIGIKGIGGGGKTTLARAIFDKISFQFEGKCFVENVREVSKTSLFGLRLLQEQILCNLLNDKTITLRSVHEGKSIMKKMLCGKKVLLVLDDVDHLDQLDALAGGINWFKPGSRVIITTRDEQVLIAHRVNSVHDVSLLSDEEAICLFSRYAFGRDIPIQTYKALSLEVVHYAAGLPLTIRVLGSFLCGKNELEWEDALERLKRIPLKETLEKLELSYTGLEDDYKEIFIDVACLLKGWMIDDAIRALESCGFHAKNGLRVLEQKSLITISRDKVLSMHDHIEEMGRNIVRCSHPDEPIRHSRLWIQKEIEDVLAHDLVPEATRALTINTFSWHGKENICFGNMKKLRFLRVVCENDTLYEVGREFPNALRYLNWQFYPRCCLPESFQANNLVALEMSYSRIKQLWGDGEAKVLNNLRFLDLSYSDLMTLDCGLFPNLETLNLEYCCCLVELHVPFGCLRKLVYLDLNRCWGFKSLSFIKHLESLQVLDLSYLYLTEFPDILSEHSTNYSLLELKFSGSKIEELPSSIGNLQKLVSLDLSWCESLKTLPESIFCLTSLKRLNLVNCVIEELSEDIIHLESLEWLNLGGTCVKHLPNSICMLKHLKTLLLARCKVLEKLPEDLGLLESLEKLNLAYCKIRDVPSSICKLKHLSKLDLCNCDQLEKLPEKLGDLNCLKVLNVEGTCISHLPHSISLLKGLKIIGFKSEDSSILVK</sequence>
<dbReference type="InterPro" id="IPR058192">
    <property type="entry name" value="WHD_ROQ1-like"/>
</dbReference>
<dbReference type="InterPro" id="IPR042197">
    <property type="entry name" value="Apaf_helical"/>
</dbReference>
<evidence type="ECO:0000313" key="7">
    <source>
        <dbReference type="Proteomes" id="UP000235145"/>
    </source>
</evidence>
<dbReference type="Pfam" id="PF00931">
    <property type="entry name" value="NB-ARC"/>
    <property type="match status" value="1"/>
</dbReference>
<dbReference type="Gramene" id="rna-gnl|WGS:NBSK|LSAT_2X15941_mrna">
    <property type="protein sequence ID" value="cds-PLY64837.1"/>
    <property type="gene ID" value="gene-LSAT_2X15941"/>
</dbReference>
<comment type="caution">
    <text evidence="6">The sequence shown here is derived from an EMBL/GenBank/DDBJ whole genome shotgun (WGS) entry which is preliminary data.</text>
</comment>
<keyword evidence="1" id="KW-0433">Leucine-rich repeat</keyword>
<dbReference type="InterPro" id="IPR027417">
    <property type="entry name" value="P-loop_NTPase"/>
</dbReference>
<dbReference type="SUPFAM" id="SSF52058">
    <property type="entry name" value="L domain-like"/>
    <property type="match status" value="1"/>
</dbReference>
<keyword evidence="7" id="KW-1185">Reference proteome</keyword>
<dbReference type="GO" id="GO:0007165">
    <property type="term" value="P:signal transduction"/>
    <property type="evidence" value="ECO:0007669"/>
    <property type="project" value="InterPro"/>
</dbReference>
<dbReference type="Pfam" id="PF01582">
    <property type="entry name" value="TIR"/>
    <property type="match status" value="1"/>
</dbReference>
<dbReference type="GO" id="GO:0043531">
    <property type="term" value="F:ADP binding"/>
    <property type="evidence" value="ECO:0007669"/>
    <property type="project" value="InterPro"/>
</dbReference>
<dbReference type="InterPro" id="IPR055414">
    <property type="entry name" value="LRR_R13L4/SHOC2-like"/>
</dbReference>
<proteinExistence type="predicted"/>
<dbReference type="PANTHER" id="PTHR11017:SF544">
    <property type="entry name" value="ADP-RIBOSYL CYCLASE_CYCLIC ADP-RIBOSE HYDROLASE"/>
    <property type="match status" value="1"/>
</dbReference>
<dbReference type="SMART" id="SM00369">
    <property type="entry name" value="LRR_TYP"/>
    <property type="match status" value="6"/>
</dbReference>
<dbReference type="EMBL" id="NBSK02000002">
    <property type="protein sequence ID" value="KAJ0222192.1"/>
    <property type="molecule type" value="Genomic_DNA"/>
</dbReference>
<keyword evidence="3" id="KW-0611">Plant defense</keyword>
<dbReference type="Gene3D" id="3.40.50.10140">
    <property type="entry name" value="Toll/interleukin-1 receptor homology (TIR) domain"/>
    <property type="match status" value="1"/>
</dbReference>
<dbReference type="PANTHER" id="PTHR11017">
    <property type="entry name" value="LEUCINE-RICH REPEAT-CONTAINING PROTEIN"/>
    <property type="match status" value="1"/>
</dbReference>
<dbReference type="Gene3D" id="1.10.8.430">
    <property type="entry name" value="Helical domain of apoptotic protease-activating factors"/>
    <property type="match status" value="1"/>
</dbReference>
<name>A0A9R1WG34_LACSA</name>
<dbReference type="GO" id="GO:0051707">
    <property type="term" value="P:response to other organism"/>
    <property type="evidence" value="ECO:0007669"/>
    <property type="project" value="UniProtKB-ARBA"/>
</dbReference>
<dbReference type="InterPro" id="IPR035897">
    <property type="entry name" value="Toll_tir_struct_dom_sf"/>
</dbReference>
<dbReference type="PRINTS" id="PR00364">
    <property type="entry name" value="DISEASERSIST"/>
</dbReference>
<gene>
    <name evidence="6" type="ORF">LSAT_V11C200056280</name>
</gene>
<keyword evidence="4" id="KW-0520">NAD</keyword>
<dbReference type="SUPFAM" id="SSF52540">
    <property type="entry name" value="P-loop containing nucleoside triphosphate hydrolases"/>
    <property type="match status" value="1"/>
</dbReference>
<dbReference type="PROSITE" id="PS50104">
    <property type="entry name" value="TIR"/>
    <property type="match status" value="1"/>
</dbReference>
<evidence type="ECO:0000256" key="1">
    <source>
        <dbReference type="ARBA" id="ARBA00022614"/>
    </source>
</evidence>
<dbReference type="Pfam" id="PF23598">
    <property type="entry name" value="LRR_14"/>
    <property type="match status" value="1"/>
</dbReference>
<dbReference type="FunFam" id="3.40.50.10140:FF:000007">
    <property type="entry name" value="Disease resistance protein (TIR-NBS-LRR class)"/>
    <property type="match status" value="1"/>
</dbReference>
<evidence type="ECO:0000256" key="4">
    <source>
        <dbReference type="ARBA" id="ARBA00023027"/>
    </source>
</evidence>
<evidence type="ECO:0000313" key="6">
    <source>
        <dbReference type="EMBL" id="KAJ0222192.1"/>
    </source>
</evidence>
<dbReference type="SMART" id="SM00255">
    <property type="entry name" value="TIR"/>
    <property type="match status" value="1"/>
</dbReference>
<dbReference type="InterPro" id="IPR002182">
    <property type="entry name" value="NB-ARC"/>
</dbReference>
<accession>A0A9R1WG34</accession>
<dbReference type="Pfam" id="PF23282">
    <property type="entry name" value="WHD_ROQ1"/>
    <property type="match status" value="1"/>
</dbReference>
<evidence type="ECO:0000256" key="2">
    <source>
        <dbReference type="ARBA" id="ARBA00022737"/>
    </source>
</evidence>
<reference evidence="6 7" key="1">
    <citation type="journal article" date="2017" name="Nat. Commun.">
        <title>Genome assembly with in vitro proximity ligation data and whole-genome triplication in lettuce.</title>
        <authorList>
            <person name="Reyes-Chin-Wo S."/>
            <person name="Wang Z."/>
            <person name="Yang X."/>
            <person name="Kozik A."/>
            <person name="Arikit S."/>
            <person name="Song C."/>
            <person name="Xia L."/>
            <person name="Froenicke L."/>
            <person name="Lavelle D.O."/>
            <person name="Truco M.J."/>
            <person name="Xia R."/>
            <person name="Zhu S."/>
            <person name="Xu C."/>
            <person name="Xu H."/>
            <person name="Xu X."/>
            <person name="Cox K."/>
            <person name="Korf I."/>
            <person name="Meyers B.C."/>
            <person name="Michelmore R.W."/>
        </authorList>
    </citation>
    <scope>NUCLEOTIDE SEQUENCE [LARGE SCALE GENOMIC DNA]</scope>
    <source>
        <strain evidence="7">cv. Salinas</strain>
        <tissue evidence="6">Seedlings</tissue>
    </source>
</reference>
<dbReference type="InterPro" id="IPR044974">
    <property type="entry name" value="Disease_R_plants"/>
</dbReference>
<dbReference type="SUPFAM" id="SSF52200">
    <property type="entry name" value="Toll/Interleukin receptor TIR domain"/>
    <property type="match status" value="1"/>
</dbReference>
<feature type="domain" description="TIR" evidence="5">
    <location>
        <begin position="13"/>
        <end position="177"/>
    </location>
</feature>
<organism evidence="6 7">
    <name type="scientific">Lactuca sativa</name>
    <name type="common">Garden lettuce</name>
    <dbReference type="NCBI Taxonomy" id="4236"/>
    <lineage>
        <taxon>Eukaryota</taxon>
        <taxon>Viridiplantae</taxon>
        <taxon>Streptophyta</taxon>
        <taxon>Embryophyta</taxon>
        <taxon>Tracheophyta</taxon>
        <taxon>Spermatophyta</taxon>
        <taxon>Magnoliopsida</taxon>
        <taxon>eudicotyledons</taxon>
        <taxon>Gunneridae</taxon>
        <taxon>Pentapetalae</taxon>
        <taxon>asterids</taxon>
        <taxon>campanulids</taxon>
        <taxon>Asterales</taxon>
        <taxon>Asteraceae</taxon>
        <taxon>Cichorioideae</taxon>
        <taxon>Cichorieae</taxon>
        <taxon>Lactucinae</taxon>
        <taxon>Lactuca</taxon>
    </lineage>
</organism>